<keyword evidence="2" id="KW-1185">Reference proteome</keyword>
<proteinExistence type="predicted"/>
<reference evidence="2" key="1">
    <citation type="submission" date="2024-07" db="EMBL/GenBank/DDBJ databases">
        <title>Two chromosome-level genome assemblies of Korean endemic species Abeliophyllum distichum and Forsythia ovata (Oleaceae).</title>
        <authorList>
            <person name="Jang H."/>
        </authorList>
    </citation>
    <scope>NUCLEOTIDE SEQUENCE [LARGE SCALE GENOMIC DNA]</scope>
</reference>
<accession>A0ABD1VTU0</accession>
<protein>
    <submittedName>
        <fullName evidence="1">Uncharacterized protein</fullName>
    </submittedName>
</protein>
<dbReference type="EMBL" id="JBFOLK010000001">
    <property type="protein sequence ID" value="KAL2540761.1"/>
    <property type="molecule type" value="Genomic_DNA"/>
</dbReference>
<dbReference type="AlphaFoldDB" id="A0ABD1VTU0"/>
<evidence type="ECO:0000313" key="2">
    <source>
        <dbReference type="Proteomes" id="UP001604336"/>
    </source>
</evidence>
<name>A0ABD1VTU0_9LAMI</name>
<comment type="caution">
    <text evidence="1">The sequence shown here is derived from an EMBL/GenBank/DDBJ whole genome shotgun (WGS) entry which is preliminary data.</text>
</comment>
<gene>
    <name evidence="1" type="ORF">Adt_01739</name>
</gene>
<organism evidence="1 2">
    <name type="scientific">Abeliophyllum distichum</name>
    <dbReference type="NCBI Taxonomy" id="126358"/>
    <lineage>
        <taxon>Eukaryota</taxon>
        <taxon>Viridiplantae</taxon>
        <taxon>Streptophyta</taxon>
        <taxon>Embryophyta</taxon>
        <taxon>Tracheophyta</taxon>
        <taxon>Spermatophyta</taxon>
        <taxon>Magnoliopsida</taxon>
        <taxon>eudicotyledons</taxon>
        <taxon>Gunneridae</taxon>
        <taxon>Pentapetalae</taxon>
        <taxon>asterids</taxon>
        <taxon>lamiids</taxon>
        <taxon>Lamiales</taxon>
        <taxon>Oleaceae</taxon>
        <taxon>Forsythieae</taxon>
        <taxon>Abeliophyllum</taxon>
    </lineage>
</organism>
<sequence>MDALKLQSHLYKKWKEVYQMLPLYSLALHSQVIHLALSLPLSLPLLSLPPQLTACKLLQMEVYPANEKYQELLYFVKWRPKILCNDEPDLVKMAAGVEAMEKLKILDYLLAGNGF</sequence>
<dbReference type="Proteomes" id="UP001604336">
    <property type="component" value="Unassembled WGS sequence"/>
</dbReference>
<evidence type="ECO:0000313" key="1">
    <source>
        <dbReference type="EMBL" id="KAL2540761.1"/>
    </source>
</evidence>